<evidence type="ECO:0000313" key="2">
    <source>
        <dbReference type="EMBL" id="CAD5114989.1"/>
    </source>
</evidence>
<feature type="region of interest" description="Disordered" evidence="1">
    <location>
        <begin position="41"/>
        <end position="72"/>
    </location>
</feature>
<evidence type="ECO:0000313" key="3">
    <source>
        <dbReference type="Proteomes" id="UP000549394"/>
    </source>
</evidence>
<evidence type="ECO:0000256" key="1">
    <source>
        <dbReference type="SAM" id="MobiDB-lite"/>
    </source>
</evidence>
<organism evidence="2 3">
    <name type="scientific">Dimorphilus gyrociliatus</name>
    <dbReference type="NCBI Taxonomy" id="2664684"/>
    <lineage>
        <taxon>Eukaryota</taxon>
        <taxon>Metazoa</taxon>
        <taxon>Spiralia</taxon>
        <taxon>Lophotrochozoa</taxon>
        <taxon>Annelida</taxon>
        <taxon>Polychaeta</taxon>
        <taxon>Polychaeta incertae sedis</taxon>
        <taxon>Dinophilidae</taxon>
        <taxon>Dimorphilus</taxon>
    </lineage>
</organism>
<sequence length="72" mass="8575">MQRKIEKLRTRIRTGKSCAKVGDCNNKMRAGWTVHLETGCKREEKEETQADREEKVVIERDRKTERQKGREE</sequence>
<accession>A0A7I8VFN0</accession>
<proteinExistence type="predicted"/>
<keyword evidence="3" id="KW-1185">Reference proteome</keyword>
<name>A0A7I8VFN0_9ANNE</name>
<dbReference type="EMBL" id="CAJFCJ010000005">
    <property type="protein sequence ID" value="CAD5114989.1"/>
    <property type="molecule type" value="Genomic_DNA"/>
</dbReference>
<protein>
    <submittedName>
        <fullName evidence="2">Uncharacterized protein</fullName>
    </submittedName>
</protein>
<dbReference type="AlphaFoldDB" id="A0A7I8VFN0"/>
<comment type="caution">
    <text evidence="2">The sequence shown here is derived from an EMBL/GenBank/DDBJ whole genome shotgun (WGS) entry which is preliminary data.</text>
</comment>
<gene>
    <name evidence="2" type="ORF">DGYR_LOCUS3776</name>
</gene>
<dbReference type="Proteomes" id="UP000549394">
    <property type="component" value="Unassembled WGS sequence"/>
</dbReference>
<reference evidence="2 3" key="1">
    <citation type="submission" date="2020-08" db="EMBL/GenBank/DDBJ databases">
        <authorList>
            <person name="Hejnol A."/>
        </authorList>
    </citation>
    <scope>NUCLEOTIDE SEQUENCE [LARGE SCALE GENOMIC DNA]</scope>
</reference>